<accession>A0A2M7B9R7</accession>
<comment type="caution">
    <text evidence="2">The sequence shown here is derived from an EMBL/GenBank/DDBJ whole genome shotgun (WGS) entry which is preliminary data.</text>
</comment>
<keyword evidence="1" id="KW-0472">Membrane</keyword>
<feature type="transmembrane region" description="Helical" evidence="1">
    <location>
        <begin position="15"/>
        <end position="34"/>
    </location>
</feature>
<reference evidence="3" key="1">
    <citation type="submission" date="2017-09" db="EMBL/GenBank/DDBJ databases">
        <title>Depth-based differentiation of microbial function through sediment-hosted aquifers and enrichment of novel symbionts in the deep terrestrial subsurface.</title>
        <authorList>
            <person name="Probst A.J."/>
            <person name="Ladd B."/>
            <person name="Jarett J.K."/>
            <person name="Geller-Mcgrath D.E."/>
            <person name="Sieber C.M.K."/>
            <person name="Emerson J.B."/>
            <person name="Anantharaman K."/>
            <person name="Thomas B.C."/>
            <person name="Malmstrom R."/>
            <person name="Stieglmeier M."/>
            <person name="Klingl A."/>
            <person name="Woyke T."/>
            <person name="Ryan C.M."/>
            <person name="Banfield J.F."/>
        </authorList>
    </citation>
    <scope>NUCLEOTIDE SEQUENCE [LARGE SCALE GENOMIC DNA]</scope>
</reference>
<evidence type="ECO:0008006" key="4">
    <source>
        <dbReference type="Google" id="ProtNLM"/>
    </source>
</evidence>
<dbReference type="EMBL" id="PEVG01000002">
    <property type="protein sequence ID" value="PIU99821.1"/>
    <property type="molecule type" value="Genomic_DNA"/>
</dbReference>
<protein>
    <recommendedName>
        <fullName evidence="4">Cell division protein FtsL</fullName>
    </recommendedName>
</protein>
<evidence type="ECO:0000313" key="2">
    <source>
        <dbReference type="EMBL" id="PIU99821.1"/>
    </source>
</evidence>
<name>A0A2M7B9R7_9BACT</name>
<dbReference type="Proteomes" id="UP000228561">
    <property type="component" value="Unassembled WGS sequence"/>
</dbReference>
<organism evidence="2 3">
    <name type="scientific">Candidatus Tagabacteria bacterium CG03_land_8_20_14_0_80_41_22</name>
    <dbReference type="NCBI Taxonomy" id="1975020"/>
    <lineage>
        <taxon>Bacteria</taxon>
        <taxon>Candidatus Tagaibacteriota</taxon>
    </lineage>
</organism>
<evidence type="ECO:0000256" key="1">
    <source>
        <dbReference type="SAM" id="Phobius"/>
    </source>
</evidence>
<proteinExistence type="predicted"/>
<gene>
    <name evidence="2" type="ORF">COS58_00185</name>
</gene>
<evidence type="ECO:0000313" key="3">
    <source>
        <dbReference type="Proteomes" id="UP000228561"/>
    </source>
</evidence>
<dbReference type="AlphaFoldDB" id="A0A2M7B9R7"/>
<keyword evidence="1" id="KW-1133">Transmembrane helix</keyword>
<sequence>MVNYIKREAWGRHRIGLFGSLICAIIFIGVFYLYCVSAMVMETVNRNQNFQNLQVIKREYQALEKNYLDILSIFNLEYAYSLGFVSGNSLSYVSKQTPVAQSGGYDKAIR</sequence>
<keyword evidence="1" id="KW-0812">Transmembrane</keyword>